<name>A0ABR0R1J5_GOSAR</name>
<accession>A0ABR0R1J5</accession>
<reference evidence="2 3" key="1">
    <citation type="submission" date="2023-03" db="EMBL/GenBank/DDBJ databases">
        <title>WGS of Gossypium arboreum.</title>
        <authorList>
            <person name="Yu D."/>
        </authorList>
    </citation>
    <scope>NUCLEOTIDE SEQUENCE [LARGE SCALE GENOMIC DNA]</scope>
    <source>
        <tissue evidence="2">Leaf</tissue>
    </source>
</reference>
<sequence>MDGGGAEILMEQKDLRNQREGALENETLGSRFSALKGLDNLELKDDARDKMISGDDAAKLRGNEKMVARNSGKETDSRLDGLLGKMNAIMGQNRDGGGPSFPTNGASLNGQMAGQRWQSKRRNGGGLRWKLLDLEKHLMVVFKETSNLDKGEVPRVGGDDGVRKEVPTSKVRGSSDKGGTSRSGRKLNQTIQNCRGSFKLVGTVHVPLSDFISSLVELINTHLDMKNSK</sequence>
<keyword evidence="3" id="KW-1185">Reference proteome</keyword>
<evidence type="ECO:0000313" key="2">
    <source>
        <dbReference type="EMBL" id="KAK5845002.1"/>
    </source>
</evidence>
<dbReference type="EMBL" id="JARKNE010000001">
    <property type="protein sequence ID" value="KAK5845002.1"/>
    <property type="molecule type" value="Genomic_DNA"/>
</dbReference>
<feature type="region of interest" description="Disordered" evidence="1">
    <location>
        <begin position="152"/>
        <end position="189"/>
    </location>
</feature>
<feature type="compositionally biased region" description="Polar residues" evidence="1">
    <location>
        <begin position="177"/>
        <end position="189"/>
    </location>
</feature>
<proteinExistence type="predicted"/>
<protein>
    <submittedName>
        <fullName evidence="2">Uncharacterized protein</fullName>
    </submittedName>
</protein>
<comment type="caution">
    <text evidence="2">The sequence shown here is derived from an EMBL/GenBank/DDBJ whole genome shotgun (WGS) entry which is preliminary data.</text>
</comment>
<evidence type="ECO:0000256" key="1">
    <source>
        <dbReference type="SAM" id="MobiDB-lite"/>
    </source>
</evidence>
<feature type="compositionally biased region" description="Basic and acidic residues" evidence="1">
    <location>
        <begin position="152"/>
        <end position="167"/>
    </location>
</feature>
<evidence type="ECO:0000313" key="3">
    <source>
        <dbReference type="Proteomes" id="UP001358586"/>
    </source>
</evidence>
<gene>
    <name evidence="2" type="ORF">PVK06_001153</name>
</gene>
<dbReference type="Proteomes" id="UP001358586">
    <property type="component" value="Chromosome 1"/>
</dbReference>
<organism evidence="2 3">
    <name type="scientific">Gossypium arboreum</name>
    <name type="common">Tree cotton</name>
    <name type="synonym">Gossypium nanking</name>
    <dbReference type="NCBI Taxonomy" id="29729"/>
    <lineage>
        <taxon>Eukaryota</taxon>
        <taxon>Viridiplantae</taxon>
        <taxon>Streptophyta</taxon>
        <taxon>Embryophyta</taxon>
        <taxon>Tracheophyta</taxon>
        <taxon>Spermatophyta</taxon>
        <taxon>Magnoliopsida</taxon>
        <taxon>eudicotyledons</taxon>
        <taxon>Gunneridae</taxon>
        <taxon>Pentapetalae</taxon>
        <taxon>rosids</taxon>
        <taxon>malvids</taxon>
        <taxon>Malvales</taxon>
        <taxon>Malvaceae</taxon>
        <taxon>Malvoideae</taxon>
        <taxon>Gossypium</taxon>
    </lineage>
</organism>